<dbReference type="SUPFAM" id="SSF53335">
    <property type="entry name" value="S-adenosyl-L-methionine-dependent methyltransferases"/>
    <property type="match status" value="1"/>
</dbReference>
<dbReference type="KEGG" id="bvg:104892002"/>
<protein>
    <recommendedName>
        <fullName evidence="6">PABS domain-containing protein</fullName>
    </recommendedName>
</protein>
<dbReference type="GO" id="GO:0032259">
    <property type="term" value="P:methylation"/>
    <property type="evidence" value="ECO:0007669"/>
    <property type="project" value="UniProtKB-KW"/>
</dbReference>
<evidence type="ECO:0000256" key="1">
    <source>
        <dbReference type="ARBA" id="ARBA00008361"/>
    </source>
</evidence>
<keyword evidence="3" id="KW-0808">Transferase</keyword>
<keyword evidence="2" id="KW-0489">Methyltransferase</keyword>
<proteinExistence type="inferred from homology"/>
<dbReference type="Gene3D" id="3.40.50.150">
    <property type="entry name" value="Vaccinia Virus protein VP39"/>
    <property type="match status" value="1"/>
</dbReference>
<keyword evidence="5" id="KW-1185">Reference proteome</keyword>
<evidence type="ECO:0000256" key="2">
    <source>
        <dbReference type="ARBA" id="ARBA00022603"/>
    </source>
</evidence>
<sequence>MVSLSLKLNLHPISLTLSPPIFAIQLQSHPSSKSNGGTPLSFIPPAKARLLHVIRTHCRNNSNISANSVAVQQEDSEEEEKFEVLTSTQSEYNKIVMLESKKCKVLLLDDSGNVHSILYKNQIWSNSYWDEFCSLPAMISKGPVGIFGLGGGTVAHQLLHFWPSLVLHGWEVDHILIDRARMYFGMSELEISRKDGGILRVCVGDALSPSATVAGGYAGIIVDLFSNAEVLPELEVATTWLEMRKKLMYNGRIMVNCGGAVQTATGWQMNPTIQALCEAFGGEFVNWKKMPDDQGGNYMAFTGPLPDMNSWSDSVPDKLRYAVNQWRPCHPVS</sequence>
<name>A0A0J8F9U2_BETVV</name>
<dbReference type="eggNOG" id="ENOG502QWNY">
    <property type="taxonomic scope" value="Eukaryota"/>
</dbReference>
<dbReference type="OMA" id="VKQWRPC"/>
<gene>
    <name evidence="4" type="ORF">BVRB_4g091000</name>
</gene>
<dbReference type="InterPro" id="IPR029063">
    <property type="entry name" value="SAM-dependent_MTases_sf"/>
</dbReference>
<accession>A0A0J8F9U2</accession>
<dbReference type="PANTHER" id="PTHR12176:SF76">
    <property type="entry name" value="S-ADENOSYL-L-METHIONINE-DEPENDENT METHYLTRANSFERASES SUPERFAMILY PROTEIN"/>
    <property type="match status" value="1"/>
</dbReference>
<evidence type="ECO:0000313" key="5">
    <source>
        <dbReference type="Proteomes" id="UP000035740"/>
    </source>
</evidence>
<dbReference type="Proteomes" id="UP000035740">
    <property type="component" value="Chromosome 4"/>
</dbReference>
<evidence type="ECO:0000256" key="3">
    <source>
        <dbReference type="ARBA" id="ARBA00022679"/>
    </source>
</evidence>
<organism evidence="4 5">
    <name type="scientific">Beta vulgaris subsp. vulgaris</name>
    <name type="common">Beet</name>
    <dbReference type="NCBI Taxonomy" id="3555"/>
    <lineage>
        <taxon>Eukaryota</taxon>
        <taxon>Viridiplantae</taxon>
        <taxon>Streptophyta</taxon>
        <taxon>Embryophyta</taxon>
        <taxon>Tracheophyta</taxon>
        <taxon>Spermatophyta</taxon>
        <taxon>Magnoliopsida</taxon>
        <taxon>eudicotyledons</taxon>
        <taxon>Gunneridae</taxon>
        <taxon>Pentapetalae</taxon>
        <taxon>Caryophyllales</taxon>
        <taxon>Chenopodiaceae</taxon>
        <taxon>Betoideae</taxon>
        <taxon>Beta</taxon>
    </lineage>
</organism>
<dbReference type="AlphaFoldDB" id="A0A0J8F9U2"/>
<dbReference type="InterPro" id="IPR051419">
    <property type="entry name" value="Lys/N-term_MeTrsfase_sf"/>
</dbReference>
<evidence type="ECO:0000313" key="4">
    <source>
        <dbReference type="EMBL" id="KMT12641.1"/>
    </source>
</evidence>
<evidence type="ECO:0008006" key="6">
    <source>
        <dbReference type="Google" id="ProtNLM"/>
    </source>
</evidence>
<dbReference type="PANTHER" id="PTHR12176">
    <property type="entry name" value="SAM-DEPENDENT METHYLTRANSFERASE SUPERFAMILY PROTEIN"/>
    <property type="match status" value="1"/>
</dbReference>
<reference evidence="4 5" key="1">
    <citation type="journal article" date="2014" name="Nature">
        <title>The genome of the recently domesticated crop plant sugar beet (Beta vulgaris).</title>
        <authorList>
            <person name="Dohm J.C."/>
            <person name="Minoche A.E."/>
            <person name="Holtgrawe D."/>
            <person name="Capella-Gutierrez S."/>
            <person name="Zakrzewski F."/>
            <person name="Tafer H."/>
            <person name="Rupp O."/>
            <person name="Sorensen T.R."/>
            <person name="Stracke R."/>
            <person name="Reinhardt R."/>
            <person name="Goesmann A."/>
            <person name="Kraft T."/>
            <person name="Schulz B."/>
            <person name="Stadler P.F."/>
            <person name="Schmidt T."/>
            <person name="Gabaldon T."/>
            <person name="Lehrach H."/>
            <person name="Weisshaar B."/>
            <person name="Himmelbauer H."/>
        </authorList>
    </citation>
    <scope>NUCLEOTIDE SEQUENCE [LARGE SCALE GENOMIC DNA]</scope>
    <source>
        <tissue evidence="4">Taproot</tissue>
    </source>
</reference>
<dbReference type="Gramene" id="KMT12641">
    <property type="protein sequence ID" value="KMT12641"/>
    <property type="gene ID" value="BVRB_4g091000"/>
</dbReference>
<comment type="similarity">
    <text evidence="1">Belongs to the methyltransferase superfamily.</text>
</comment>
<dbReference type="EMBL" id="KQ090084">
    <property type="protein sequence ID" value="KMT12641.1"/>
    <property type="molecule type" value="Genomic_DNA"/>
</dbReference>
<dbReference type="GO" id="GO:0008168">
    <property type="term" value="F:methyltransferase activity"/>
    <property type="evidence" value="ECO:0007669"/>
    <property type="project" value="UniProtKB-KW"/>
</dbReference>
<dbReference type="OrthoDB" id="2016285at2759"/>